<feature type="region of interest" description="Disordered" evidence="1">
    <location>
        <begin position="497"/>
        <end position="551"/>
    </location>
</feature>
<evidence type="ECO:0000313" key="3">
    <source>
        <dbReference type="Proteomes" id="UP001213000"/>
    </source>
</evidence>
<comment type="caution">
    <text evidence="2">The sequence shown here is derived from an EMBL/GenBank/DDBJ whole genome shotgun (WGS) entry which is preliminary data.</text>
</comment>
<feature type="compositionally biased region" description="Low complexity" evidence="1">
    <location>
        <begin position="521"/>
        <end position="530"/>
    </location>
</feature>
<reference evidence="2" key="1">
    <citation type="submission" date="2022-07" db="EMBL/GenBank/DDBJ databases">
        <title>Genome Sequence of Leucocoprinus birnbaumii.</title>
        <authorList>
            <person name="Buettner E."/>
        </authorList>
    </citation>
    <scope>NUCLEOTIDE SEQUENCE</scope>
    <source>
        <strain evidence="2">VT141</strain>
    </source>
</reference>
<dbReference type="EMBL" id="JANIEX010000094">
    <property type="protein sequence ID" value="KAJ3573706.1"/>
    <property type="molecule type" value="Genomic_DNA"/>
</dbReference>
<keyword evidence="3" id="KW-1185">Reference proteome</keyword>
<dbReference type="AlphaFoldDB" id="A0AAD5YV25"/>
<protein>
    <submittedName>
        <fullName evidence="2">Uncharacterized protein</fullName>
    </submittedName>
</protein>
<name>A0AAD5YV25_9AGAR</name>
<dbReference type="Gene3D" id="3.30.710.10">
    <property type="entry name" value="Potassium Channel Kv1.1, Chain A"/>
    <property type="match status" value="1"/>
</dbReference>
<dbReference type="Proteomes" id="UP001213000">
    <property type="component" value="Unassembled WGS sequence"/>
</dbReference>
<dbReference type="InterPro" id="IPR011333">
    <property type="entry name" value="SKP1/BTB/POZ_sf"/>
</dbReference>
<evidence type="ECO:0000313" key="2">
    <source>
        <dbReference type="EMBL" id="KAJ3573706.1"/>
    </source>
</evidence>
<proteinExistence type="predicted"/>
<sequence>MPPQNVLNASNRPLSCDRALPDRWNASPPQVTSYLSIPRLLDNPTPDLKCKYESPICGLGWQYQLLQSFCSRPSASDAQVQVLVGHLDVSFKPPSLFSALPLSNAVFHVEVTYPQLIPKVAYEKRFNGISLRSSHGLGSYERPIDYEGRTLVVITLIFDEHDGLSLPTSPPVDLQNSLHQTLGSPTFIDTKFYLYSARKRGIPTCPKAMFANSHMLLNSSSYLHDLLSADTDFQCGSSCDLQKDAWEEVNKLTAEAYDYDSDSDLGSLSGDDCEALAEISTDTDADERLCSSEGEAIESPPLSTSVSLDGRAFAINGTAYQTFKKLKSQNMPEDLYPESALVPCSPKSMYRLADYVGLPGLKNLAKEAIRQNITKTNVVRELFSSFAYRYREIIDMEVNFLLRVFTPMMGRELDEAIQLIATGAKPYCSQVLAFLMRRQRGESSEAAWRILNGGELTLKGSNPFNPPEDTQAMTAEVSVFQGVDSQPTTVHQITPQAAVSQAQMRHPPPNTSTVPRYHFFSPVSSSQSPSTRPAGPLYFNARFQPPRNRYS</sequence>
<evidence type="ECO:0000256" key="1">
    <source>
        <dbReference type="SAM" id="MobiDB-lite"/>
    </source>
</evidence>
<organism evidence="2 3">
    <name type="scientific">Leucocoprinus birnbaumii</name>
    <dbReference type="NCBI Taxonomy" id="56174"/>
    <lineage>
        <taxon>Eukaryota</taxon>
        <taxon>Fungi</taxon>
        <taxon>Dikarya</taxon>
        <taxon>Basidiomycota</taxon>
        <taxon>Agaricomycotina</taxon>
        <taxon>Agaricomycetes</taxon>
        <taxon>Agaricomycetidae</taxon>
        <taxon>Agaricales</taxon>
        <taxon>Agaricineae</taxon>
        <taxon>Agaricaceae</taxon>
        <taxon>Leucocoprinus</taxon>
    </lineage>
</organism>
<gene>
    <name evidence="2" type="ORF">NP233_g2255</name>
</gene>
<accession>A0AAD5YV25</accession>